<dbReference type="EMBL" id="SJPH01000002">
    <property type="protein sequence ID" value="TWT47240.1"/>
    <property type="molecule type" value="Genomic_DNA"/>
</dbReference>
<comment type="catalytic activity">
    <reaction evidence="9 10">
        <text>IMP + H2O = 5-formamido-1-(5-phospho-D-ribosyl)imidazole-4-carboxamide</text>
        <dbReference type="Rhea" id="RHEA:18445"/>
        <dbReference type="ChEBI" id="CHEBI:15377"/>
        <dbReference type="ChEBI" id="CHEBI:58053"/>
        <dbReference type="ChEBI" id="CHEBI:58467"/>
        <dbReference type="EC" id="3.5.4.10"/>
    </reaction>
</comment>
<dbReference type="InterPro" id="IPR036914">
    <property type="entry name" value="MGS-like_dom_sf"/>
</dbReference>
<dbReference type="SMART" id="SM00798">
    <property type="entry name" value="AICARFT_IMPCHas"/>
    <property type="match status" value="1"/>
</dbReference>
<dbReference type="InterPro" id="IPR016193">
    <property type="entry name" value="Cytidine_deaminase-like"/>
</dbReference>
<dbReference type="SUPFAM" id="SSF52335">
    <property type="entry name" value="Methylglyoxal synthase-like"/>
    <property type="match status" value="1"/>
</dbReference>
<evidence type="ECO:0000313" key="12">
    <source>
        <dbReference type="EMBL" id="TWT47240.1"/>
    </source>
</evidence>
<dbReference type="NCBIfam" id="NF002049">
    <property type="entry name" value="PRK00881.1"/>
    <property type="match status" value="1"/>
</dbReference>
<protein>
    <recommendedName>
        <fullName evidence="10">Bifunctional purine biosynthesis protein PurH</fullName>
    </recommendedName>
    <domain>
        <recommendedName>
            <fullName evidence="10">Phosphoribosylaminoimidazolecarboxamide formyltransferase</fullName>
            <ecNumber evidence="10">2.1.2.3</ecNumber>
        </recommendedName>
        <alternativeName>
            <fullName evidence="10">AICAR transformylase</fullName>
        </alternativeName>
    </domain>
    <domain>
        <recommendedName>
            <fullName evidence="10">IMP cyclohydrolase</fullName>
            <ecNumber evidence="10">3.5.4.10</ecNumber>
        </recommendedName>
        <alternativeName>
            <fullName evidence="10">ATIC</fullName>
        </alternativeName>
        <alternativeName>
            <fullName evidence="10">IMP synthase</fullName>
        </alternativeName>
        <alternativeName>
            <fullName evidence="10">Inosinicase</fullName>
        </alternativeName>
    </domain>
</protein>
<comment type="caution">
    <text evidence="12">The sequence shown here is derived from an EMBL/GenBank/DDBJ whole genome shotgun (WGS) entry which is preliminary data.</text>
</comment>
<feature type="domain" description="MGS-like" evidence="11">
    <location>
        <begin position="1"/>
        <end position="149"/>
    </location>
</feature>
<accession>A0A5C5W9A0</accession>
<dbReference type="InterPro" id="IPR011607">
    <property type="entry name" value="MGS-like_dom"/>
</dbReference>
<dbReference type="PANTHER" id="PTHR11692">
    <property type="entry name" value="BIFUNCTIONAL PURINE BIOSYNTHESIS PROTEIN PURH"/>
    <property type="match status" value="1"/>
</dbReference>
<dbReference type="RefSeq" id="WP_146571712.1">
    <property type="nucleotide sequence ID" value="NZ_SJPH01000002.1"/>
</dbReference>
<comment type="catalytic activity">
    <reaction evidence="8 10">
        <text>(6R)-10-formyltetrahydrofolate + 5-amino-1-(5-phospho-beta-D-ribosyl)imidazole-4-carboxamide = 5-formamido-1-(5-phospho-D-ribosyl)imidazole-4-carboxamide + (6S)-5,6,7,8-tetrahydrofolate</text>
        <dbReference type="Rhea" id="RHEA:22192"/>
        <dbReference type="ChEBI" id="CHEBI:57453"/>
        <dbReference type="ChEBI" id="CHEBI:58467"/>
        <dbReference type="ChEBI" id="CHEBI:58475"/>
        <dbReference type="ChEBI" id="CHEBI:195366"/>
        <dbReference type="EC" id="2.1.2.3"/>
    </reaction>
</comment>
<keyword evidence="6 10" id="KW-0378">Hydrolase</keyword>
<evidence type="ECO:0000256" key="1">
    <source>
        <dbReference type="ARBA" id="ARBA00004844"/>
    </source>
</evidence>
<dbReference type="SMART" id="SM00851">
    <property type="entry name" value="MGS"/>
    <property type="match status" value="1"/>
</dbReference>
<dbReference type="Pfam" id="PF02142">
    <property type="entry name" value="MGS"/>
    <property type="match status" value="1"/>
</dbReference>
<evidence type="ECO:0000256" key="8">
    <source>
        <dbReference type="ARBA" id="ARBA00050488"/>
    </source>
</evidence>
<keyword evidence="13" id="KW-1185">Reference proteome</keyword>
<dbReference type="SUPFAM" id="SSF53927">
    <property type="entry name" value="Cytidine deaminase-like"/>
    <property type="match status" value="1"/>
</dbReference>
<comment type="domain">
    <text evidence="10">The IMP cyclohydrolase activity resides in the N-terminal region.</text>
</comment>
<evidence type="ECO:0000256" key="5">
    <source>
        <dbReference type="ARBA" id="ARBA00022755"/>
    </source>
</evidence>
<dbReference type="FunFam" id="3.40.140.20:FF:000001">
    <property type="entry name" value="Bifunctional purine biosynthesis protein PurH"/>
    <property type="match status" value="1"/>
</dbReference>
<dbReference type="CDD" id="cd01421">
    <property type="entry name" value="IMPCH"/>
    <property type="match status" value="1"/>
</dbReference>
<dbReference type="InterPro" id="IPR002695">
    <property type="entry name" value="PurH-like"/>
</dbReference>
<dbReference type="EC" id="2.1.2.3" evidence="10"/>
<dbReference type="FunFam" id="3.40.50.1380:FF:000001">
    <property type="entry name" value="Bifunctional purine biosynthesis protein PurH"/>
    <property type="match status" value="1"/>
</dbReference>
<dbReference type="PANTHER" id="PTHR11692:SF0">
    <property type="entry name" value="BIFUNCTIONAL PURINE BIOSYNTHESIS PROTEIN ATIC"/>
    <property type="match status" value="1"/>
</dbReference>
<sequence length="530" mass="55843">MPQAPVRRALLSVSDKTGLVALATRLQAAGVELLSTGGSRRTLEEAGLAVRDVADYTGYPEMMGGRVKTLHPRVHGGVLCRRDDPADLAAAQEHGVELIDLVVVNLYPFAATVARPGVTAAEAIEQIDIGGPSMIRSAAKNHAYVGVVTEAAQYDEVARQVEQGGLSDELRRDLAAAAFKHTAAYDAMIAAYFATLTSGVESTPNDIRLPPSLSVTLDQVATLRYGENPHQQAALYARADAPASAVVRGQQLHGKELSYNNWLDLDAAWSAAKLLPTPGVAVLKHNNPCGAATAATVGEATRLAWEGDPVSAFGSILGFNTPVDAAAAECLAEPGKFVEAIAAPSFTPEAIEILTTKPKWRNNVRLVQIGAGVPTAAGEGLVLRAIDGGYLAQTPDDEPDEPEAWECVTQTKPTPQLRAELRFAWSACRAVKSNAIVLARGGALVGVGAGQMSRVDSVEIAIRKAGDRVRGAVLASDAFFPFDDSVLAAHEAGVAAVIQPGGSMRDAEVIDACNRCGMPMLFTGRRHFRH</sequence>
<dbReference type="GO" id="GO:0003937">
    <property type="term" value="F:IMP cyclohydrolase activity"/>
    <property type="evidence" value="ECO:0007669"/>
    <property type="project" value="UniProtKB-UniRule"/>
</dbReference>
<evidence type="ECO:0000256" key="3">
    <source>
        <dbReference type="ARBA" id="ARBA00007667"/>
    </source>
</evidence>
<keyword evidence="4 10" id="KW-0808">Transferase</keyword>
<evidence type="ECO:0000256" key="7">
    <source>
        <dbReference type="ARBA" id="ARBA00023268"/>
    </source>
</evidence>
<evidence type="ECO:0000313" key="13">
    <source>
        <dbReference type="Proteomes" id="UP000318995"/>
    </source>
</evidence>
<organism evidence="12 13">
    <name type="scientific">Botrimarina hoheduenensis</name>
    <dbReference type="NCBI Taxonomy" id="2528000"/>
    <lineage>
        <taxon>Bacteria</taxon>
        <taxon>Pseudomonadati</taxon>
        <taxon>Planctomycetota</taxon>
        <taxon>Planctomycetia</taxon>
        <taxon>Pirellulales</taxon>
        <taxon>Lacipirellulaceae</taxon>
        <taxon>Botrimarina</taxon>
    </lineage>
</organism>
<dbReference type="GO" id="GO:0004643">
    <property type="term" value="F:phosphoribosylaminoimidazolecarboxamide formyltransferase activity"/>
    <property type="evidence" value="ECO:0007669"/>
    <property type="project" value="UniProtKB-UniRule"/>
</dbReference>
<evidence type="ECO:0000256" key="2">
    <source>
        <dbReference type="ARBA" id="ARBA00004954"/>
    </source>
</evidence>
<proteinExistence type="inferred from homology"/>
<comment type="pathway">
    <text evidence="1 10">Purine metabolism; IMP biosynthesis via de novo pathway; IMP from 5-formamido-1-(5-phospho-D-ribosyl)imidazole-4-carboxamide: step 1/1.</text>
</comment>
<dbReference type="PIRSF" id="PIRSF000414">
    <property type="entry name" value="AICARFT_IMPCHas"/>
    <property type="match status" value="1"/>
</dbReference>
<dbReference type="GO" id="GO:0005829">
    <property type="term" value="C:cytosol"/>
    <property type="evidence" value="ECO:0007669"/>
    <property type="project" value="TreeGrafter"/>
</dbReference>
<dbReference type="GO" id="GO:0006189">
    <property type="term" value="P:'de novo' IMP biosynthetic process"/>
    <property type="evidence" value="ECO:0007669"/>
    <property type="project" value="UniProtKB-UniRule"/>
</dbReference>
<dbReference type="AlphaFoldDB" id="A0A5C5W9A0"/>
<dbReference type="UniPathway" id="UPA00074">
    <property type="reaction ID" value="UER00133"/>
</dbReference>
<comment type="pathway">
    <text evidence="2 10">Purine metabolism; IMP biosynthesis via de novo pathway; 5-formamido-1-(5-phospho-D-ribosyl)imidazole-4-carboxamide from 5-amino-1-(5-phospho-D-ribosyl)imidazole-4-carboxamide (10-formyl THF route): step 1/1.</text>
</comment>
<dbReference type="PROSITE" id="PS51855">
    <property type="entry name" value="MGS"/>
    <property type="match status" value="1"/>
</dbReference>
<dbReference type="InterPro" id="IPR024051">
    <property type="entry name" value="AICAR_Tfase_dup_dom_sf"/>
</dbReference>
<dbReference type="Proteomes" id="UP000318995">
    <property type="component" value="Unassembled WGS sequence"/>
</dbReference>
<reference evidence="12 13" key="1">
    <citation type="submission" date="2019-02" db="EMBL/GenBank/DDBJ databases">
        <title>Deep-cultivation of Planctomycetes and their phenomic and genomic characterization uncovers novel biology.</title>
        <authorList>
            <person name="Wiegand S."/>
            <person name="Jogler M."/>
            <person name="Boedeker C."/>
            <person name="Pinto D."/>
            <person name="Vollmers J."/>
            <person name="Rivas-Marin E."/>
            <person name="Kohn T."/>
            <person name="Peeters S.H."/>
            <person name="Heuer A."/>
            <person name="Rast P."/>
            <person name="Oberbeckmann S."/>
            <person name="Bunk B."/>
            <person name="Jeske O."/>
            <person name="Meyerdierks A."/>
            <person name="Storesund J.E."/>
            <person name="Kallscheuer N."/>
            <person name="Luecker S."/>
            <person name="Lage O.M."/>
            <person name="Pohl T."/>
            <person name="Merkel B.J."/>
            <person name="Hornburger P."/>
            <person name="Mueller R.-W."/>
            <person name="Bruemmer F."/>
            <person name="Labrenz M."/>
            <person name="Spormann A.M."/>
            <person name="Op Den Camp H."/>
            <person name="Overmann J."/>
            <person name="Amann R."/>
            <person name="Jetten M.S.M."/>
            <person name="Mascher T."/>
            <person name="Medema M.H."/>
            <person name="Devos D.P."/>
            <person name="Kaster A.-K."/>
            <person name="Ovreas L."/>
            <person name="Rohde M."/>
            <person name="Galperin M.Y."/>
            <person name="Jogler C."/>
        </authorList>
    </citation>
    <scope>NUCLEOTIDE SEQUENCE [LARGE SCALE GENOMIC DNA]</scope>
    <source>
        <strain evidence="12 13">Pla111</strain>
    </source>
</reference>
<dbReference type="Gene3D" id="3.40.50.1380">
    <property type="entry name" value="Methylglyoxal synthase-like domain"/>
    <property type="match status" value="1"/>
</dbReference>
<evidence type="ECO:0000256" key="4">
    <source>
        <dbReference type="ARBA" id="ARBA00022679"/>
    </source>
</evidence>
<dbReference type="Gene3D" id="3.40.140.20">
    <property type="match status" value="2"/>
</dbReference>
<name>A0A5C5W9A0_9BACT</name>
<dbReference type="EC" id="3.5.4.10" evidence="10"/>
<dbReference type="OrthoDB" id="9802065at2"/>
<comment type="similarity">
    <text evidence="3 10">Belongs to the PurH family.</text>
</comment>
<evidence type="ECO:0000256" key="10">
    <source>
        <dbReference type="HAMAP-Rule" id="MF_00139"/>
    </source>
</evidence>
<dbReference type="NCBIfam" id="TIGR00355">
    <property type="entry name" value="purH"/>
    <property type="match status" value="1"/>
</dbReference>
<dbReference type="Pfam" id="PF01808">
    <property type="entry name" value="AICARFT_IMPCHas"/>
    <property type="match status" value="1"/>
</dbReference>
<dbReference type="HAMAP" id="MF_00139">
    <property type="entry name" value="PurH"/>
    <property type="match status" value="1"/>
</dbReference>
<keyword evidence="7 10" id="KW-0511">Multifunctional enzyme</keyword>
<evidence type="ECO:0000259" key="11">
    <source>
        <dbReference type="PROSITE" id="PS51855"/>
    </source>
</evidence>
<evidence type="ECO:0000256" key="9">
    <source>
        <dbReference type="ARBA" id="ARBA00050687"/>
    </source>
</evidence>
<evidence type="ECO:0000256" key="6">
    <source>
        <dbReference type="ARBA" id="ARBA00022801"/>
    </source>
</evidence>
<keyword evidence="5 10" id="KW-0658">Purine biosynthesis</keyword>
<gene>
    <name evidence="10 12" type="primary">purH</name>
    <name evidence="12" type="ORF">Pla111_08520</name>
</gene>